<evidence type="ECO:0000256" key="1">
    <source>
        <dbReference type="SAM" id="Phobius"/>
    </source>
</evidence>
<gene>
    <name evidence="3" type="ORF">PYS65_18785</name>
</gene>
<name>A0ABY8K2F1_9ACTN</name>
<evidence type="ECO:0000313" key="4">
    <source>
        <dbReference type="Proteomes" id="UP001216440"/>
    </source>
</evidence>
<feature type="transmembrane region" description="Helical" evidence="1">
    <location>
        <begin position="117"/>
        <end position="135"/>
    </location>
</feature>
<dbReference type="Pfam" id="PF23636">
    <property type="entry name" value="DUF7144"/>
    <property type="match status" value="1"/>
</dbReference>
<accession>A0ABY8K2F1</accession>
<feature type="transmembrane region" description="Helical" evidence="1">
    <location>
        <begin position="92"/>
        <end position="111"/>
    </location>
</feature>
<keyword evidence="1" id="KW-0812">Transmembrane</keyword>
<sequence>MASNVGGTHHRTEWAPRSTWAMGWTAAAAVLMTFGGIMAIFEGIAAIAKDDIFVTTPNFTYAFSLTGWGWIHLILGALALAAGIALFSGATWARVTGVVLAGLGMIANFVWLPYAPVWSITLMVVYGFVIWALCAPRDEPSRT</sequence>
<dbReference type="InterPro" id="IPR055568">
    <property type="entry name" value="DUF7144"/>
</dbReference>
<organism evidence="3 4">
    <name type="scientific">Streptomyces cathayae</name>
    <dbReference type="NCBI Taxonomy" id="3031124"/>
    <lineage>
        <taxon>Bacteria</taxon>
        <taxon>Bacillati</taxon>
        <taxon>Actinomycetota</taxon>
        <taxon>Actinomycetes</taxon>
        <taxon>Kitasatosporales</taxon>
        <taxon>Streptomycetaceae</taxon>
        <taxon>Streptomyces</taxon>
    </lineage>
</organism>
<dbReference type="RefSeq" id="WP_279335102.1">
    <property type="nucleotide sequence ID" value="NZ_CP121682.1"/>
</dbReference>
<evidence type="ECO:0000259" key="2">
    <source>
        <dbReference type="Pfam" id="PF23636"/>
    </source>
</evidence>
<reference evidence="3 4" key="1">
    <citation type="submission" date="2023-03" db="EMBL/GenBank/DDBJ databases">
        <authorList>
            <person name="Mo P."/>
        </authorList>
    </citation>
    <scope>NUCLEOTIDE SEQUENCE [LARGE SCALE GENOMIC DNA]</scope>
    <source>
        <strain evidence="3 4">HUAS 5</strain>
    </source>
</reference>
<keyword evidence="1" id="KW-0472">Membrane</keyword>
<dbReference type="Proteomes" id="UP001216440">
    <property type="component" value="Chromosome"/>
</dbReference>
<feature type="transmembrane region" description="Helical" evidence="1">
    <location>
        <begin position="68"/>
        <end position="87"/>
    </location>
</feature>
<keyword evidence="4" id="KW-1185">Reference proteome</keyword>
<proteinExistence type="predicted"/>
<protein>
    <recommendedName>
        <fullName evidence="2">DUF7144 domain-containing protein</fullName>
    </recommendedName>
</protein>
<keyword evidence="1" id="KW-1133">Transmembrane helix</keyword>
<dbReference type="EMBL" id="CP121682">
    <property type="protein sequence ID" value="WGD42042.1"/>
    <property type="molecule type" value="Genomic_DNA"/>
</dbReference>
<feature type="domain" description="DUF7144" evidence="2">
    <location>
        <begin position="24"/>
        <end position="137"/>
    </location>
</feature>
<feature type="transmembrane region" description="Helical" evidence="1">
    <location>
        <begin position="21"/>
        <end position="48"/>
    </location>
</feature>
<evidence type="ECO:0000313" key="3">
    <source>
        <dbReference type="EMBL" id="WGD42042.1"/>
    </source>
</evidence>